<reference evidence="5" key="1">
    <citation type="submission" date="2020-06" db="EMBL/GenBank/DDBJ databases">
        <authorList>
            <consortium name="Plant Systems Biology data submission"/>
        </authorList>
    </citation>
    <scope>NUCLEOTIDE SEQUENCE</scope>
    <source>
        <strain evidence="5">D6</strain>
    </source>
</reference>
<evidence type="ECO:0000313" key="6">
    <source>
        <dbReference type="Proteomes" id="UP001153069"/>
    </source>
</evidence>
<feature type="compositionally biased region" description="Basic and acidic residues" evidence="3">
    <location>
        <begin position="1"/>
        <end position="19"/>
    </location>
</feature>
<evidence type="ECO:0000256" key="1">
    <source>
        <dbReference type="ARBA" id="ARBA00013172"/>
    </source>
</evidence>
<proteinExistence type="predicted"/>
<keyword evidence="6" id="KW-1185">Reference proteome</keyword>
<evidence type="ECO:0000256" key="3">
    <source>
        <dbReference type="SAM" id="MobiDB-lite"/>
    </source>
</evidence>
<sequence>MVDSNHRNDDADDVSKNDQDPLPFQIELTLIELSEVVRDDPSGKEIPNQVDQILQTLSCNDALSYLATLIPPPTMSPKKDSNGTKKKKRWFGRRQQAEQQDDPLEKKTQEIKDRIQKQVVRFLKVPDKYVSWGSILLKSQAFHQVHDYHAPTIPRPLMELPRTQYKKPYIPSTEKYDSFPEVNLYPISVSHQFPFVGLARLVVTEISKQPQHRPLVGLDIVTYDDYNPRLYDSAQAFVKVFKTSFTDWEWDCIHNRTSTNLHMLREFYLRWAIKEAYTKALGVGMGLSFDSFETHLSGITEEGSIYAWILEECSRADGGSSSNDYQKPLLARGFVVINPGTDTCKSEGCTFFFLPLWDVNKPAHTTAMGCACICLSQPQSTNQTEAAMFELVTKWQSLEDVVAWHENNSSVVMM</sequence>
<keyword evidence="2 5" id="KW-0808">Transferase</keyword>
<dbReference type="Gene3D" id="3.90.470.20">
    <property type="entry name" value="4'-phosphopantetheinyl transferase domain"/>
    <property type="match status" value="2"/>
</dbReference>
<dbReference type="AlphaFoldDB" id="A0A9N8DW45"/>
<dbReference type="PANTHER" id="PTHR12215:SF10">
    <property type="entry name" value="L-AMINOADIPATE-SEMIALDEHYDE DEHYDROGENASE-PHOSPHOPANTETHEINYL TRANSFERASE"/>
    <property type="match status" value="1"/>
</dbReference>
<organism evidence="5 6">
    <name type="scientific">Seminavis robusta</name>
    <dbReference type="NCBI Taxonomy" id="568900"/>
    <lineage>
        <taxon>Eukaryota</taxon>
        <taxon>Sar</taxon>
        <taxon>Stramenopiles</taxon>
        <taxon>Ochrophyta</taxon>
        <taxon>Bacillariophyta</taxon>
        <taxon>Bacillariophyceae</taxon>
        <taxon>Bacillariophycidae</taxon>
        <taxon>Naviculales</taxon>
        <taxon>Naviculaceae</taxon>
        <taxon>Seminavis</taxon>
    </lineage>
</organism>
<comment type="caution">
    <text evidence="5">The sequence shown here is derived from an EMBL/GenBank/DDBJ whole genome shotgun (WGS) entry which is preliminary data.</text>
</comment>
<dbReference type="InterPro" id="IPR050559">
    <property type="entry name" value="P-Pant_transferase_sf"/>
</dbReference>
<feature type="region of interest" description="Disordered" evidence="3">
    <location>
        <begin position="1"/>
        <end position="21"/>
    </location>
</feature>
<dbReference type="SUPFAM" id="SSF56214">
    <property type="entry name" value="4'-phosphopantetheinyl transferase"/>
    <property type="match status" value="1"/>
</dbReference>
<gene>
    <name evidence="5" type="ORF">SEMRO_407_G136690.1</name>
</gene>
<dbReference type="Pfam" id="PF01648">
    <property type="entry name" value="ACPS"/>
    <property type="match status" value="1"/>
</dbReference>
<evidence type="ECO:0000313" key="5">
    <source>
        <dbReference type="EMBL" id="CAB9509841.1"/>
    </source>
</evidence>
<protein>
    <recommendedName>
        <fullName evidence="1">holo-[acyl-carrier-protein] synthase</fullName>
        <ecNumber evidence="1">2.7.8.7</ecNumber>
    </recommendedName>
</protein>
<dbReference type="Proteomes" id="UP001153069">
    <property type="component" value="Unassembled WGS sequence"/>
</dbReference>
<dbReference type="GO" id="GO:0008897">
    <property type="term" value="F:holo-[acyl-carrier-protein] synthase activity"/>
    <property type="evidence" value="ECO:0007669"/>
    <property type="project" value="UniProtKB-EC"/>
</dbReference>
<evidence type="ECO:0000259" key="4">
    <source>
        <dbReference type="Pfam" id="PF01648"/>
    </source>
</evidence>
<dbReference type="OrthoDB" id="26719at2759"/>
<evidence type="ECO:0000256" key="2">
    <source>
        <dbReference type="ARBA" id="ARBA00022679"/>
    </source>
</evidence>
<dbReference type="PANTHER" id="PTHR12215">
    <property type="entry name" value="PHOSPHOPANTETHEINE TRANSFERASE"/>
    <property type="match status" value="1"/>
</dbReference>
<feature type="domain" description="4'-phosphopantetheinyl transferase" evidence="4">
    <location>
        <begin position="216"/>
        <end position="296"/>
    </location>
</feature>
<accession>A0A9N8DW45</accession>
<dbReference type="GO" id="GO:0019878">
    <property type="term" value="P:lysine biosynthetic process via aminoadipic acid"/>
    <property type="evidence" value="ECO:0007669"/>
    <property type="project" value="TreeGrafter"/>
</dbReference>
<dbReference type="EC" id="2.7.8.7" evidence="1"/>
<dbReference type="InterPro" id="IPR008278">
    <property type="entry name" value="4-PPantetheinyl_Trfase_dom"/>
</dbReference>
<name>A0A9N8DW45_9STRA</name>
<dbReference type="GO" id="GO:0000287">
    <property type="term" value="F:magnesium ion binding"/>
    <property type="evidence" value="ECO:0007669"/>
    <property type="project" value="InterPro"/>
</dbReference>
<dbReference type="InterPro" id="IPR037143">
    <property type="entry name" value="4-PPantetheinyl_Trfase_dom_sf"/>
</dbReference>
<dbReference type="GO" id="GO:0005829">
    <property type="term" value="C:cytosol"/>
    <property type="evidence" value="ECO:0007669"/>
    <property type="project" value="TreeGrafter"/>
</dbReference>
<dbReference type="EMBL" id="CAICTM010000406">
    <property type="protein sequence ID" value="CAB9509841.1"/>
    <property type="molecule type" value="Genomic_DNA"/>
</dbReference>
<feature type="region of interest" description="Disordered" evidence="3">
    <location>
        <begin position="69"/>
        <end position="109"/>
    </location>
</feature>